<organism evidence="3 4">
    <name type="scientific">Lactobacillus ultunensis DSM 16047</name>
    <dbReference type="NCBI Taxonomy" id="525365"/>
    <lineage>
        <taxon>Bacteria</taxon>
        <taxon>Bacillati</taxon>
        <taxon>Bacillota</taxon>
        <taxon>Bacilli</taxon>
        <taxon>Lactobacillales</taxon>
        <taxon>Lactobacillaceae</taxon>
        <taxon>Lactobacillus</taxon>
    </lineage>
</organism>
<dbReference type="STRING" id="525365.HMPREF0548_1527"/>
<evidence type="ECO:0000313" key="3">
    <source>
        <dbReference type="EMBL" id="EEJ71626.1"/>
    </source>
</evidence>
<protein>
    <recommendedName>
        <fullName evidence="5">DUF1129 domain-containing protein</fullName>
    </recommendedName>
</protein>
<feature type="compositionally biased region" description="Basic and acidic residues" evidence="1">
    <location>
        <begin position="1"/>
        <end position="11"/>
    </location>
</feature>
<dbReference type="eggNOG" id="COG4858">
    <property type="taxonomic scope" value="Bacteria"/>
</dbReference>
<keyword evidence="2" id="KW-0472">Membrane</keyword>
<evidence type="ECO:0000313" key="4">
    <source>
        <dbReference type="Proteomes" id="UP000005583"/>
    </source>
</evidence>
<dbReference type="AlphaFoldDB" id="C2EPD1"/>
<feature type="compositionally biased region" description="Basic and acidic residues" evidence="1">
    <location>
        <begin position="19"/>
        <end position="45"/>
    </location>
</feature>
<keyword evidence="4" id="KW-1185">Reference proteome</keyword>
<reference evidence="3 4" key="1">
    <citation type="submission" date="2009-01" db="EMBL/GenBank/DDBJ databases">
        <authorList>
            <person name="Qin X."/>
            <person name="Bachman B."/>
            <person name="Battles P."/>
            <person name="Bell A."/>
            <person name="Bess C."/>
            <person name="Bickham C."/>
            <person name="Chaboub L."/>
            <person name="Chen D."/>
            <person name="Coyle M."/>
            <person name="Deiros D.R."/>
            <person name="Dinh H."/>
            <person name="Forbes L."/>
            <person name="Fowler G."/>
            <person name="Francisco L."/>
            <person name="Fu Q."/>
            <person name="Gubbala S."/>
            <person name="Hale W."/>
            <person name="Han Y."/>
            <person name="Hemphill L."/>
            <person name="Highlander S.K."/>
            <person name="Hirani K."/>
            <person name="Hogues M."/>
            <person name="Jackson L."/>
            <person name="Jakkamsetti A."/>
            <person name="Javaid M."/>
            <person name="Jiang H."/>
            <person name="Korchina V."/>
            <person name="Kovar C."/>
            <person name="Lara F."/>
            <person name="Lee S."/>
            <person name="Mata R."/>
            <person name="Mathew T."/>
            <person name="Moen C."/>
            <person name="Morales K."/>
            <person name="Munidasa M."/>
            <person name="Nazareth L."/>
            <person name="Ngo R."/>
            <person name="Nguyen L."/>
            <person name="Okwuonu G."/>
            <person name="Ongeri F."/>
            <person name="Patil S."/>
            <person name="Petrosino J."/>
            <person name="Pham C."/>
            <person name="Pham P."/>
            <person name="Pu L.-L."/>
            <person name="Puazo M."/>
            <person name="Raj R."/>
            <person name="Reid J."/>
            <person name="Rouhana J."/>
            <person name="Saada N."/>
            <person name="Shang Y."/>
            <person name="Simmons D."/>
            <person name="Thornton R."/>
            <person name="Warren J."/>
            <person name="Weissenberger G."/>
            <person name="Zhang J."/>
            <person name="Zhang L."/>
            <person name="Zhou C."/>
            <person name="Zhu D."/>
            <person name="Muzny D."/>
            <person name="Worley K."/>
            <person name="Gibbs R."/>
        </authorList>
    </citation>
    <scope>NUCLEOTIDE SEQUENCE [LARGE SCALE GENOMIC DNA]</scope>
    <source>
        <strain evidence="3 4">DSM 16047</strain>
    </source>
</reference>
<evidence type="ECO:0008006" key="5">
    <source>
        <dbReference type="Google" id="ProtNLM"/>
    </source>
</evidence>
<dbReference type="EMBL" id="ACGU01000069">
    <property type="protein sequence ID" value="EEJ71626.1"/>
    <property type="molecule type" value="Genomic_DNA"/>
</dbReference>
<evidence type="ECO:0000256" key="2">
    <source>
        <dbReference type="SAM" id="Phobius"/>
    </source>
</evidence>
<feature type="transmembrane region" description="Helical" evidence="2">
    <location>
        <begin position="160"/>
        <end position="178"/>
    </location>
</feature>
<dbReference type="Proteomes" id="UP000005583">
    <property type="component" value="Unassembled WGS sequence"/>
</dbReference>
<feature type="transmembrane region" description="Helical" evidence="2">
    <location>
        <begin position="126"/>
        <end position="148"/>
    </location>
</feature>
<dbReference type="HOGENOM" id="CLU_085977_1_1_9"/>
<feature type="transmembrane region" description="Helical" evidence="2">
    <location>
        <begin position="224"/>
        <end position="244"/>
    </location>
</feature>
<sequence>MAEDTKKEQEKNNSNINAEKQEKLKKASETDAKDEELKNTDPKILREKLSNKNRDYVFRLEKELQRQGSMSRDDAIAMTDDLLSEIIIAQRHGQPANGLYLASPKIKAEQLLHPEQKPVETPFWQLAVDGALLYVAIFVGLFGLVALFQNEKQPENSQMGILTLTSVGIMMGVFMVKYNDLVMPKNGQRIGWSKFILSGLGIAVALFVWIWILSLPAIRVINPVLPGIVDLIIAAVAYGVRYLFRQHYHIVGSAFAPRPQRK</sequence>
<dbReference type="OrthoDB" id="2327103at2"/>
<name>C2EPD1_9LACO</name>
<keyword evidence="2" id="KW-1133">Transmembrane helix</keyword>
<proteinExistence type="predicted"/>
<comment type="caution">
    <text evidence="3">The sequence shown here is derived from an EMBL/GenBank/DDBJ whole genome shotgun (WGS) entry which is preliminary data.</text>
</comment>
<keyword evidence="2" id="KW-0812">Transmembrane</keyword>
<dbReference type="PATRIC" id="fig|525365.8.peg.1913"/>
<evidence type="ECO:0000256" key="1">
    <source>
        <dbReference type="SAM" id="MobiDB-lite"/>
    </source>
</evidence>
<accession>C2EPD1</accession>
<feature type="region of interest" description="Disordered" evidence="1">
    <location>
        <begin position="1"/>
        <end position="45"/>
    </location>
</feature>
<feature type="transmembrane region" description="Helical" evidence="2">
    <location>
        <begin position="190"/>
        <end position="212"/>
    </location>
</feature>
<dbReference type="Pfam" id="PF06570">
    <property type="entry name" value="DUF1129"/>
    <property type="match status" value="1"/>
</dbReference>
<dbReference type="InterPro" id="IPR009214">
    <property type="entry name" value="DUF1129"/>
</dbReference>
<gene>
    <name evidence="3" type="ORF">HMPREF0548_1527</name>
</gene>
<dbReference type="RefSeq" id="WP_007126022.1">
    <property type="nucleotide sequence ID" value="NZ_AZFO01000006.1"/>
</dbReference>